<dbReference type="InterPro" id="IPR033580">
    <property type="entry name" value="Nurim-like"/>
</dbReference>
<organism evidence="8 9">
    <name type="scientific">Owenia fusiformis</name>
    <name type="common">Polychaete worm</name>
    <dbReference type="NCBI Taxonomy" id="6347"/>
    <lineage>
        <taxon>Eukaryota</taxon>
        <taxon>Metazoa</taxon>
        <taxon>Spiralia</taxon>
        <taxon>Lophotrochozoa</taxon>
        <taxon>Annelida</taxon>
        <taxon>Polychaeta</taxon>
        <taxon>Sedentaria</taxon>
        <taxon>Canalipalpata</taxon>
        <taxon>Sabellida</taxon>
        <taxon>Oweniida</taxon>
        <taxon>Oweniidae</taxon>
        <taxon>Owenia</taxon>
    </lineage>
</organism>
<gene>
    <name evidence="8" type="ORF">OFUS_LOCUS12584</name>
</gene>
<comment type="subcellular location">
    <subcellularLocation>
        <location evidence="1">Nucleus inner membrane</location>
        <topology evidence="1">Multi-pass membrane protein</topology>
    </subcellularLocation>
</comment>
<evidence type="ECO:0000256" key="1">
    <source>
        <dbReference type="ARBA" id="ARBA00004473"/>
    </source>
</evidence>
<keyword evidence="9" id="KW-1185">Reference proteome</keyword>
<keyword evidence="4" id="KW-1133">Transmembrane helix</keyword>
<evidence type="ECO:0000256" key="7">
    <source>
        <dbReference type="ARBA" id="ARBA00032957"/>
    </source>
</evidence>
<evidence type="ECO:0000256" key="4">
    <source>
        <dbReference type="ARBA" id="ARBA00022989"/>
    </source>
</evidence>
<dbReference type="OrthoDB" id="6281635at2759"/>
<sequence>MVLKTAIFFVISIAAFAVMFTTMAPLTGFLSYHDVPRIVKDNNEETNWFALTESLLWDIFLVLLFIVQHSMMATPTWRGLIYNLGLVVVERSFYIAATAWALQYIMQSWLVIPDYPLWIIDTSQSTPWWWFFTLIHVMAWIIIYGATFTMDLPELLGLKQCLYRDTAWEFALICTICLTARFTNKGIQ</sequence>
<evidence type="ECO:0000313" key="8">
    <source>
        <dbReference type="EMBL" id="CAH1786756.1"/>
    </source>
</evidence>
<dbReference type="PANTHER" id="PTHR31040:SF1">
    <property type="entry name" value="NURIM"/>
    <property type="match status" value="1"/>
</dbReference>
<proteinExistence type="inferred from homology"/>
<keyword evidence="3" id="KW-0812">Transmembrane</keyword>
<evidence type="ECO:0000256" key="5">
    <source>
        <dbReference type="ARBA" id="ARBA00023136"/>
    </source>
</evidence>
<dbReference type="AlphaFoldDB" id="A0A8J1XVU4"/>
<accession>A0A8J1XVU4</accession>
<dbReference type="EMBL" id="CAIIXF020000006">
    <property type="protein sequence ID" value="CAH1786756.1"/>
    <property type="molecule type" value="Genomic_DNA"/>
</dbReference>
<evidence type="ECO:0000313" key="9">
    <source>
        <dbReference type="Proteomes" id="UP000749559"/>
    </source>
</evidence>
<evidence type="ECO:0000256" key="2">
    <source>
        <dbReference type="ARBA" id="ARBA00010631"/>
    </source>
</evidence>
<evidence type="ECO:0000256" key="3">
    <source>
        <dbReference type="ARBA" id="ARBA00022692"/>
    </source>
</evidence>
<keyword evidence="5" id="KW-0472">Membrane</keyword>
<evidence type="ECO:0000256" key="6">
    <source>
        <dbReference type="ARBA" id="ARBA00031700"/>
    </source>
</evidence>
<comment type="caution">
    <text evidence="8">The sequence shown here is derived from an EMBL/GenBank/DDBJ whole genome shotgun (WGS) entry which is preliminary data.</text>
</comment>
<dbReference type="GO" id="GO:0005637">
    <property type="term" value="C:nuclear inner membrane"/>
    <property type="evidence" value="ECO:0007669"/>
    <property type="project" value="UniProtKB-SubCell"/>
</dbReference>
<name>A0A8J1XVU4_OWEFU</name>
<dbReference type="Proteomes" id="UP000749559">
    <property type="component" value="Unassembled WGS sequence"/>
</dbReference>
<protein>
    <recommendedName>
        <fullName evidence="7">Nuclear envelope membrane protein</fullName>
    </recommendedName>
    <alternativeName>
        <fullName evidence="6">Nuclear rim protein</fullName>
    </alternativeName>
</protein>
<dbReference type="PANTHER" id="PTHR31040">
    <property type="entry name" value="NURIM"/>
    <property type="match status" value="1"/>
</dbReference>
<reference evidence="8" key="1">
    <citation type="submission" date="2022-03" db="EMBL/GenBank/DDBJ databases">
        <authorList>
            <person name="Martin C."/>
        </authorList>
    </citation>
    <scope>NUCLEOTIDE SEQUENCE</scope>
</reference>
<comment type="similarity">
    <text evidence="2">Belongs to the nurim family.</text>
</comment>